<protein>
    <recommendedName>
        <fullName evidence="5">Periplasmic binding protein domain-containing protein</fullName>
    </recommendedName>
</protein>
<dbReference type="InterPro" id="IPR028082">
    <property type="entry name" value="Peripla_BP_I"/>
</dbReference>
<comment type="similarity">
    <text evidence="2">Belongs to the bacterial solute-binding protein 2 family.</text>
</comment>
<evidence type="ECO:0000256" key="3">
    <source>
        <dbReference type="ARBA" id="ARBA00022729"/>
    </source>
</evidence>
<evidence type="ECO:0000259" key="5">
    <source>
        <dbReference type="Pfam" id="PF13407"/>
    </source>
</evidence>
<dbReference type="PANTHER" id="PTHR30036:SF1">
    <property type="entry name" value="D-XYLOSE-BINDING PERIPLASMIC PROTEIN"/>
    <property type="match status" value="1"/>
</dbReference>
<dbReference type="HOGENOM" id="CLU_037628_13_0_4"/>
<dbReference type="Proteomes" id="UP000005089">
    <property type="component" value="Unassembled WGS sequence"/>
</dbReference>
<dbReference type="STRING" id="847.BRW83_1904"/>
<proteinExistence type="inferred from homology"/>
<dbReference type="PANTHER" id="PTHR30036">
    <property type="entry name" value="D-XYLOSE-BINDING PERIPLASMIC PROTEIN"/>
    <property type="match status" value="1"/>
</dbReference>
<gene>
    <name evidence="6" type="ORF">OFBG_00353</name>
</gene>
<evidence type="ECO:0000256" key="2">
    <source>
        <dbReference type="ARBA" id="ARBA00007639"/>
    </source>
</evidence>
<organism evidence="6 7">
    <name type="scientific">Oxalobacter formigenes OXCC13</name>
    <dbReference type="NCBI Taxonomy" id="556269"/>
    <lineage>
        <taxon>Bacteria</taxon>
        <taxon>Pseudomonadati</taxon>
        <taxon>Pseudomonadota</taxon>
        <taxon>Betaproteobacteria</taxon>
        <taxon>Burkholderiales</taxon>
        <taxon>Oxalobacteraceae</taxon>
        <taxon>Oxalobacter</taxon>
    </lineage>
</organism>
<evidence type="ECO:0000256" key="4">
    <source>
        <dbReference type="SAM" id="SignalP"/>
    </source>
</evidence>
<keyword evidence="3 4" id="KW-0732">Signal</keyword>
<comment type="subcellular location">
    <subcellularLocation>
        <location evidence="1">Periplasm</location>
    </subcellularLocation>
</comment>
<dbReference type="GeneID" id="77135737"/>
<evidence type="ECO:0000313" key="7">
    <source>
        <dbReference type="Proteomes" id="UP000005089"/>
    </source>
</evidence>
<dbReference type="GO" id="GO:0030288">
    <property type="term" value="C:outer membrane-bounded periplasmic space"/>
    <property type="evidence" value="ECO:0007669"/>
    <property type="project" value="TreeGrafter"/>
</dbReference>
<reference evidence="6 7" key="1">
    <citation type="submission" date="2009-02" db="EMBL/GenBank/DDBJ databases">
        <title>The Genome Sequence of Oxalobacter formigenes OXCC13.</title>
        <authorList>
            <consortium name="The Broad Institute Genome Sequencing Platform"/>
            <person name="Ward D."/>
            <person name="Young S.K."/>
            <person name="Kodira C.D."/>
            <person name="Zeng Q."/>
            <person name="Koehrsen M."/>
            <person name="Alvarado L."/>
            <person name="Berlin A."/>
            <person name="Borenstein D."/>
            <person name="Chen Z."/>
            <person name="Engels R."/>
            <person name="Freedman E."/>
            <person name="Gellesch M."/>
            <person name="Goldberg J."/>
            <person name="Griggs A."/>
            <person name="Gujja S."/>
            <person name="Heiman D."/>
            <person name="Hepburn T."/>
            <person name="Howarth C."/>
            <person name="Jen D."/>
            <person name="Larson L."/>
            <person name="Lewis B."/>
            <person name="Mehta T."/>
            <person name="Park D."/>
            <person name="Pearson M."/>
            <person name="Roberts A."/>
            <person name="Saif S."/>
            <person name="Shea T."/>
            <person name="Shenoy N."/>
            <person name="Sisk P."/>
            <person name="Stolte C."/>
            <person name="Sykes S."/>
            <person name="Walk T."/>
            <person name="White J."/>
            <person name="Yandava C."/>
            <person name="Allison M.J."/>
            <person name="Lander E."/>
            <person name="Nusbaum C."/>
            <person name="Galagan J."/>
            <person name="Birren B."/>
        </authorList>
    </citation>
    <scope>NUCLEOTIDE SEQUENCE [LARGE SCALE GENOMIC DNA]</scope>
    <source>
        <strain evidence="6 7">OXCC13</strain>
    </source>
</reference>
<keyword evidence="7" id="KW-1185">Reference proteome</keyword>
<feature type="domain" description="Periplasmic binding protein" evidence="5">
    <location>
        <begin position="45"/>
        <end position="284"/>
    </location>
</feature>
<dbReference type="EMBL" id="GG658170">
    <property type="protein sequence ID" value="EEO29325.1"/>
    <property type="molecule type" value="Genomic_DNA"/>
</dbReference>
<dbReference type="InterPro" id="IPR050555">
    <property type="entry name" value="Bact_Solute-Bind_Prot2"/>
</dbReference>
<dbReference type="CDD" id="cd19992">
    <property type="entry name" value="PBP1_ABC_xylose_binding-like"/>
    <property type="match status" value="1"/>
</dbReference>
<feature type="signal peptide" evidence="4">
    <location>
        <begin position="1"/>
        <end position="21"/>
    </location>
</feature>
<name>C3X7Z9_OXAFO</name>
<dbReference type="Pfam" id="PF13407">
    <property type="entry name" value="Peripla_BP_4"/>
    <property type="match status" value="1"/>
</dbReference>
<sequence>MFKKLLACFLLLFLCVGCDNATKPKLGISFGVGPAKRWPVEMNLMVERAKELGMDVDARLNKTDTPKTQTEDCIDMIDNGISTLILVPRDANKTDEILDYARKKNVKVLLYARTILGKNLDFFVGYDTYKIGQSLGSHLSEKTYKGSVAILKGDANDFNVPLLNDGAMKYFQPLVEQGDLTIILDEYIDGWNPEIARKKLTAAIKKNNHQVDAIFAHNDIMAGVAAEVVKELGIKNHVVIVGMDAELPAIKRLVNGTQDATVYMDLKAMAVTAANEAYNLATNKPTNVNAAFDNKSASTIKAYLVNGKIITRENIDRQLIDTGVYTREEVYGK</sequence>
<dbReference type="eggNOG" id="COG4213">
    <property type="taxonomic scope" value="Bacteria"/>
</dbReference>
<feature type="chain" id="PRO_5030166954" description="Periplasmic binding protein domain-containing protein" evidence="4">
    <location>
        <begin position="22"/>
        <end position="333"/>
    </location>
</feature>
<evidence type="ECO:0000256" key="1">
    <source>
        <dbReference type="ARBA" id="ARBA00004418"/>
    </source>
</evidence>
<dbReference type="RefSeq" id="WP_005879708.1">
    <property type="nucleotide sequence ID" value="NZ_CP019430.1"/>
</dbReference>
<dbReference type="Gene3D" id="3.40.50.2300">
    <property type="match status" value="2"/>
</dbReference>
<evidence type="ECO:0000313" key="6">
    <source>
        <dbReference type="EMBL" id="EEO29325.1"/>
    </source>
</evidence>
<dbReference type="AlphaFoldDB" id="C3X7Z9"/>
<accession>C3X7Z9</accession>
<dbReference type="SUPFAM" id="SSF53822">
    <property type="entry name" value="Periplasmic binding protein-like I"/>
    <property type="match status" value="1"/>
</dbReference>
<dbReference type="OrthoDB" id="9773673at2"/>
<dbReference type="GO" id="GO:0030246">
    <property type="term" value="F:carbohydrate binding"/>
    <property type="evidence" value="ECO:0007669"/>
    <property type="project" value="TreeGrafter"/>
</dbReference>
<dbReference type="InterPro" id="IPR025997">
    <property type="entry name" value="SBP_2_dom"/>
</dbReference>